<keyword evidence="1" id="KW-1133">Transmembrane helix</keyword>
<comment type="caution">
    <text evidence="2">The sequence shown here is derived from an EMBL/GenBank/DDBJ whole genome shotgun (WGS) entry which is preliminary data.</text>
</comment>
<evidence type="ECO:0000256" key="1">
    <source>
        <dbReference type="SAM" id="Phobius"/>
    </source>
</evidence>
<dbReference type="Proteomes" id="UP000447434">
    <property type="component" value="Chromosome 13"/>
</dbReference>
<name>A0A6A4PI71_LUPAL</name>
<evidence type="ECO:0000313" key="2">
    <source>
        <dbReference type="EMBL" id="KAE9601258.1"/>
    </source>
</evidence>
<gene>
    <name evidence="2" type="ORF">Lalb_Chr13g0295891</name>
</gene>
<dbReference type="AlphaFoldDB" id="A0A6A4PI71"/>
<sequence length="73" mass="8352">MKSLFHLLLSSLYFSHFSSLFLHFGGLPWFSLIDILISSPPPWLLPFLVSLVMLLTTPFILMLIGDTSFISMY</sequence>
<dbReference type="EMBL" id="WOCE01000013">
    <property type="protein sequence ID" value="KAE9601258.1"/>
    <property type="molecule type" value="Genomic_DNA"/>
</dbReference>
<keyword evidence="3" id="KW-1185">Reference proteome</keyword>
<proteinExistence type="predicted"/>
<accession>A0A6A4PI71</accession>
<protein>
    <submittedName>
        <fullName evidence="2">Uncharacterized protein</fullName>
    </submittedName>
</protein>
<evidence type="ECO:0000313" key="3">
    <source>
        <dbReference type="Proteomes" id="UP000447434"/>
    </source>
</evidence>
<reference evidence="3" key="1">
    <citation type="journal article" date="2020" name="Nat. Commun.">
        <title>Genome sequence of the cluster root forming white lupin.</title>
        <authorList>
            <person name="Hufnagel B."/>
            <person name="Marques A."/>
            <person name="Soriano A."/>
            <person name="Marques L."/>
            <person name="Divol F."/>
            <person name="Doumas P."/>
            <person name="Sallet E."/>
            <person name="Mancinotti D."/>
            <person name="Carrere S."/>
            <person name="Marande W."/>
            <person name="Arribat S."/>
            <person name="Keller J."/>
            <person name="Huneau C."/>
            <person name="Blein T."/>
            <person name="Aime D."/>
            <person name="Laguerre M."/>
            <person name="Taylor J."/>
            <person name="Schubert V."/>
            <person name="Nelson M."/>
            <person name="Geu-Flores F."/>
            <person name="Crespi M."/>
            <person name="Gallardo-Guerrero K."/>
            <person name="Delaux P.-M."/>
            <person name="Salse J."/>
            <person name="Berges H."/>
            <person name="Guyot R."/>
            <person name="Gouzy J."/>
            <person name="Peret B."/>
        </authorList>
    </citation>
    <scope>NUCLEOTIDE SEQUENCE [LARGE SCALE GENOMIC DNA]</scope>
    <source>
        <strain evidence="3">cv. Amiga</strain>
    </source>
</reference>
<keyword evidence="1" id="KW-0812">Transmembrane</keyword>
<keyword evidence="1" id="KW-0472">Membrane</keyword>
<feature type="transmembrane region" description="Helical" evidence="1">
    <location>
        <begin position="43"/>
        <end position="64"/>
    </location>
</feature>
<organism evidence="2 3">
    <name type="scientific">Lupinus albus</name>
    <name type="common">White lupine</name>
    <name type="synonym">Lupinus termis</name>
    <dbReference type="NCBI Taxonomy" id="3870"/>
    <lineage>
        <taxon>Eukaryota</taxon>
        <taxon>Viridiplantae</taxon>
        <taxon>Streptophyta</taxon>
        <taxon>Embryophyta</taxon>
        <taxon>Tracheophyta</taxon>
        <taxon>Spermatophyta</taxon>
        <taxon>Magnoliopsida</taxon>
        <taxon>eudicotyledons</taxon>
        <taxon>Gunneridae</taxon>
        <taxon>Pentapetalae</taxon>
        <taxon>rosids</taxon>
        <taxon>fabids</taxon>
        <taxon>Fabales</taxon>
        <taxon>Fabaceae</taxon>
        <taxon>Papilionoideae</taxon>
        <taxon>50 kb inversion clade</taxon>
        <taxon>genistoids sensu lato</taxon>
        <taxon>core genistoids</taxon>
        <taxon>Genisteae</taxon>
        <taxon>Lupinus</taxon>
    </lineage>
</organism>